<proteinExistence type="predicted"/>
<dbReference type="SUPFAM" id="SSF47616">
    <property type="entry name" value="GST C-terminal domain-like"/>
    <property type="match status" value="1"/>
</dbReference>
<dbReference type="InterPro" id="IPR004045">
    <property type="entry name" value="Glutathione_S-Trfase_N"/>
</dbReference>
<accession>A0A432VS11</accession>
<organism evidence="2 3">
    <name type="scientific">Aliidiomarina haloalkalitolerans</name>
    <dbReference type="NCBI Taxonomy" id="859059"/>
    <lineage>
        <taxon>Bacteria</taxon>
        <taxon>Pseudomonadati</taxon>
        <taxon>Pseudomonadota</taxon>
        <taxon>Gammaproteobacteria</taxon>
        <taxon>Alteromonadales</taxon>
        <taxon>Idiomarinaceae</taxon>
        <taxon>Aliidiomarina</taxon>
    </lineage>
</organism>
<evidence type="ECO:0000313" key="3">
    <source>
        <dbReference type="Proteomes" id="UP000288212"/>
    </source>
</evidence>
<evidence type="ECO:0000313" key="2">
    <source>
        <dbReference type="EMBL" id="RUO19118.1"/>
    </source>
</evidence>
<dbReference type="Pfam" id="PF13417">
    <property type="entry name" value="GST_N_3"/>
    <property type="match status" value="1"/>
</dbReference>
<dbReference type="CDD" id="cd00570">
    <property type="entry name" value="GST_N_family"/>
    <property type="match status" value="1"/>
</dbReference>
<keyword evidence="3" id="KW-1185">Reference proteome</keyword>
<name>A0A432VS11_9GAMM</name>
<dbReference type="Gene3D" id="3.40.30.10">
    <property type="entry name" value="Glutaredoxin"/>
    <property type="match status" value="1"/>
</dbReference>
<comment type="caution">
    <text evidence="2">The sequence shown here is derived from an EMBL/GenBank/DDBJ whole genome shotgun (WGS) entry which is preliminary data.</text>
</comment>
<dbReference type="GO" id="GO:0016740">
    <property type="term" value="F:transferase activity"/>
    <property type="evidence" value="ECO:0007669"/>
    <property type="project" value="UniProtKB-KW"/>
</dbReference>
<dbReference type="RefSeq" id="WP_126793210.1">
    <property type="nucleotide sequence ID" value="NZ_PIPI01000006.1"/>
</dbReference>
<evidence type="ECO:0000259" key="1">
    <source>
        <dbReference type="Pfam" id="PF13417"/>
    </source>
</evidence>
<dbReference type="OrthoDB" id="8634103at2"/>
<reference evidence="2 3" key="1">
    <citation type="journal article" date="2011" name="Front. Microbiol.">
        <title>Genomic signatures of strain selection and enhancement in Bacillus atrophaeus var. globigii, a historical biowarfare simulant.</title>
        <authorList>
            <person name="Gibbons H.S."/>
            <person name="Broomall S.M."/>
            <person name="McNew L.A."/>
            <person name="Daligault H."/>
            <person name="Chapman C."/>
            <person name="Bruce D."/>
            <person name="Karavis M."/>
            <person name="Krepps M."/>
            <person name="McGregor P.A."/>
            <person name="Hong C."/>
            <person name="Park K.H."/>
            <person name="Akmal A."/>
            <person name="Feldman A."/>
            <person name="Lin J.S."/>
            <person name="Chang W.E."/>
            <person name="Higgs B.W."/>
            <person name="Demirev P."/>
            <person name="Lindquist J."/>
            <person name="Liem A."/>
            <person name="Fochler E."/>
            <person name="Read T.D."/>
            <person name="Tapia R."/>
            <person name="Johnson S."/>
            <person name="Bishop-Lilly K.A."/>
            <person name="Detter C."/>
            <person name="Han C."/>
            <person name="Sozhamannan S."/>
            <person name="Rosenzweig C.N."/>
            <person name="Skowronski E.W."/>
        </authorList>
    </citation>
    <scope>NUCLEOTIDE SEQUENCE [LARGE SCALE GENOMIC DNA]</scope>
    <source>
        <strain evidence="2 3">AK5</strain>
    </source>
</reference>
<dbReference type="SUPFAM" id="SSF52833">
    <property type="entry name" value="Thioredoxin-like"/>
    <property type="match status" value="1"/>
</dbReference>
<dbReference type="Gene3D" id="1.20.1050.10">
    <property type="match status" value="1"/>
</dbReference>
<dbReference type="EMBL" id="PIPI01000006">
    <property type="protein sequence ID" value="RUO19118.1"/>
    <property type="molecule type" value="Genomic_DNA"/>
</dbReference>
<dbReference type="AlphaFoldDB" id="A0A432VS11"/>
<dbReference type="InterPro" id="IPR036282">
    <property type="entry name" value="Glutathione-S-Trfase_C_sf"/>
</dbReference>
<dbReference type="InterPro" id="IPR036249">
    <property type="entry name" value="Thioredoxin-like_sf"/>
</dbReference>
<dbReference type="Proteomes" id="UP000288212">
    <property type="component" value="Unassembled WGS sequence"/>
</dbReference>
<feature type="domain" description="GST N-terminal" evidence="1">
    <location>
        <begin position="4"/>
        <end position="76"/>
    </location>
</feature>
<sequence>MMQLFGSFTSPFVRHIRIALADTGLAHDFVETDYGQSAVGSPAQRVPFLRTEVSGRTLQLNDSTSILKFIRESAGESFCADVESLDLYCLINTALDTTVNLFLLEREGLTSDANPYLQRQAARIQTSLQALEDYPWPAQLPWNDAGIRLACFMDWALFRQRLDFSNYPKLLKLLNDAKAQPSFVATAPPQG</sequence>
<protein>
    <submittedName>
        <fullName evidence="2">Glutathione S-transferase</fullName>
    </submittedName>
</protein>
<gene>
    <name evidence="2" type="ORF">CWE06_08755</name>
</gene>
<keyword evidence="2" id="KW-0808">Transferase</keyword>